<sequence length="259" mass="29335">MGNSSLISPETLAWHRAFGQLVDNLDGADFWLSCARLLKGHIPFENWVALLFSPLHPPQILAASDESDGSDEALFHDYQKGLYLLDPFYLDAWARQRIGLLRLDDVAPANFAATEYYQHYFNHNVGGDEVHFNLLVEPQRMLCLSLGASRRYSDRHLGILALVESWLLPLMRQRMRFENASDDGDSNFSLSSLPGGAQLTERENQVSQLMLAGCSTKEIARRLQISIETVRAHKKHLYSKLGINTQSELFALFWRSRGA</sequence>
<protein>
    <recommendedName>
        <fullName evidence="5">HTH luxR-type domain-containing protein</fullName>
    </recommendedName>
</protein>
<proteinExistence type="predicted"/>
<evidence type="ECO:0000256" key="1">
    <source>
        <dbReference type="ARBA" id="ARBA00023015"/>
    </source>
</evidence>
<dbReference type="Pfam" id="PF00196">
    <property type="entry name" value="GerE"/>
    <property type="match status" value="1"/>
</dbReference>
<dbReference type="RefSeq" id="WP_201895377.1">
    <property type="nucleotide sequence ID" value="NZ_CP068148.1"/>
</dbReference>
<keyword evidence="3" id="KW-0010">Activator</keyword>
<evidence type="ECO:0000313" key="7">
    <source>
        <dbReference type="Proteomes" id="UP000595237"/>
    </source>
</evidence>
<evidence type="ECO:0000256" key="3">
    <source>
        <dbReference type="ARBA" id="ARBA00023159"/>
    </source>
</evidence>
<feature type="domain" description="HTH luxR-type" evidence="5">
    <location>
        <begin position="192"/>
        <end position="257"/>
    </location>
</feature>
<keyword evidence="7" id="KW-1185">Reference proteome</keyword>
<dbReference type="CDD" id="cd06170">
    <property type="entry name" value="LuxR_C_like"/>
    <property type="match status" value="1"/>
</dbReference>
<gene>
    <name evidence="6" type="ORF">I6I38_14025</name>
</gene>
<reference evidence="6 7" key="1">
    <citation type="submission" date="2021-01" db="EMBL/GenBank/DDBJ databases">
        <title>FDA dAtabase for Regulatory Grade micrObial Sequences (FDA-ARGOS): Supporting development and validation of Infectious Disease Dx tests.</title>
        <authorList>
            <person name="Blissenbach B."/>
            <person name="Krut O."/>
            <person name="Tallon L."/>
            <person name="Sadzewicz L."/>
            <person name="Zhao X."/>
            <person name="Boylan J."/>
            <person name="Ott S."/>
            <person name="Bowen H."/>
            <person name="Vavikolanu K."/>
            <person name="Mehta A."/>
            <person name="Aluvathingal J."/>
            <person name="Nadendla S."/>
            <person name="Yan Y."/>
            <person name="Sichtig H."/>
        </authorList>
    </citation>
    <scope>NUCLEOTIDE SEQUENCE [LARGE SCALE GENOMIC DNA]</scope>
    <source>
        <strain evidence="6 7">FDAARGOS_1081</strain>
    </source>
</reference>
<dbReference type="SUPFAM" id="SSF46894">
    <property type="entry name" value="C-terminal effector domain of the bipartite response regulators"/>
    <property type="match status" value="1"/>
</dbReference>
<evidence type="ECO:0000259" key="5">
    <source>
        <dbReference type="PROSITE" id="PS50043"/>
    </source>
</evidence>
<dbReference type="PROSITE" id="PS50043">
    <property type="entry name" value="HTH_LUXR_2"/>
    <property type="match status" value="1"/>
</dbReference>
<name>A0ABX7CXX3_SERLI</name>
<dbReference type="Gene3D" id="1.10.10.10">
    <property type="entry name" value="Winged helix-like DNA-binding domain superfamily/Winged helix DNA-binding domain"/>
    <property type="match status" value="1"/>
</dbReference>
<evidence type="ECO:0000313" key="6">
    <source>
        <dbReference type="EMBL" id="QQU53464.1"/>
    </source>
</evidence>
<dbReference type="InterPro" id="IPR036388">
    <property type="entry name" value="WH-like_DNA-bd_sf"/>
</dbReference>
<dbReference type="InterPro" id="IPR016032">
    <property type="entry name" value="Sig_transdc_resp-reg_C-effctor"/>
</dbReference>
<dbReference type="PROSITE" id="PS00622">
    <property type="entry name" value="HTH_LUXR_1"/>
    <property type="match status" value="1"/>
</dbReference>
<keyword evidence="4" id="KW-0804">Transcription</keyword>
<organism evidence="6 7">
    <name type="scientific">Serratia liquefaciens</name>
    <dbReference type="NCBI Taxonomy" id="614"/>
    <lineage>
        <taxon>Bacteria</taxon>
        <taxon>Pseudomonadati</taxon>
        <taxon>Pseudomonadota</taxon>
        <taxon>Gammaproteobacteria</taxon>
        <taxon>Enterobacterales</taxon>
        <taxon>Yersiniaceae</taxon>
        <taxon>Serratia</taxon>
    </lineage>
</organism>
<dbReference type="PANTHER" id="PTHR44688">
    <property type="entry name" value="DNA-BINDING TRANSCRIPTIONAL ACTIVATOR DEVR_DOSR"/>
    <property type="match status" value="1"/>
</dbReference>
<keyword evidence="1" id="KW-0805">Transcription regulation</keyword>
<dbReference type="InterPro" id="IPR000792">
    <property type="entry name" value="Tscrpt_reg_LuxR_C"/>
</dbReference>
<dbReference type="PANTHER" id="PTHR44688:SF16">
    <property type="entry name" value="DNA-BINDING TRANSCRIPTIONAL ACTIVATOR DEVR_DOSR"/>
    <property type="match status" value="1"/>
</dbReference>
<accession>A0ABX7CXX3</accession>
<dbReference type="EMBL" id="CP068148">
    <property type="protein sequence ID" value="QQU53464.1"/>
    <property type="molecule type" value="Genomic_DNA"/>
</dbReference>
<dbReference type="SMART" id="SM00421">
    <property type="entry name" value="HTH_LUXR"/>
    <property type="match status" value="1"/>
</dbReference>
<dbReference type="PRINTS" id="PR00038">
    <property type="entry name" value="HTHLUXR"/>
</dbReference>
<evidence type="ECO:0000256" key="4">
    <source>
        <dbReference type="ARBA" id="ARBA00023163"/>
    </source>
</evidence>
<keyword evidence="2" id="KW-0238">DNA-binding</keyword>
<evidence type="ECO:0000256" key="2">
    <source>
        <dbReference type="ARBA" id="ARBA00023125"/>
    </source>
</evidence>
<dbReference type="Proteomes" id="UP000595237">
    <property type="component" value="Chromosome"/>
</dbReference>